<dbReference type="SUPFAM" id="SSF55550">
    <property type="entry name" value="SH2 domain"/>
    <property type="match status" value="3"/>
</dbReference>
<dbReference type="InterPro" id="IPR055491">
    <property type="entry name" value="DUF7063"/>
</dbReference>
<accession>A0A077YX36</accession>
<dbReference type="PROSITE" id="PS50001">
    <property type="entry name" value="SH2"/>
    <property type="match status" value="1"/>
</dbReference>
<evidence type="ECO:0000313" key="3">
    <source>
        <dbReference type="EMBL" id="CDW52043.1"/>
    </source>
</evidence>
<dbReference type="Proteomes" id="UP000030665">
    <property type="component" value="Unassembled WGS sequence"/>
</dbReference>
<dbReference type="Gene3D" id="3.30.505.10">
    <property type="entry name" value="SH2 domain"/>
    <property type="match status" value="4"/>
</dbReference>
<dbReference type="EMBL" id="HG805814">
    <property type="protein sequence ID" value="CDW52043.1"/>
    <property type="molecule type" value="Genomic_DNA"/>
</dbReference>
<proteinExistence type="predicted"/>
<name>A0A077YX36_TRITR</name>
<gene>
    <name evidence="3" type="ORF">TTRE_0000030201</name>
</gene>
<dbReference type="AlphaFoldDB" id="A0A077YX36"/>
<evidence type="ECO:0000259" key="2">
    <source>
        <dbReference type="PROSITE" id="PS50001"/>
    </source>
</evidence>
<dbReference type="SMART" id="SM00252">
    <property type="entry name" value="SH2"/>
    <property type="match status" value="2"/>
</dbReference>
<feature type="domain" description="SH2" evidence="2">
    <location>
        <begin position="271"/>
        <end position="375"/>
    </location>
</feature>
<dbReference type="InterPro" id="IPR055569">
    <property type="entry name" value="DUF7145"/>
</dbReference>
<keyword evidence="1" id="KW-0727">SH2 domain</keyword>
<dbReference type="InterPro" id="IPR036860">
    <property type="entry name" value="SH2_dom_sf"/>
</dbReference>
<reference evidence="3" key="2">
    <citation type="submission" date="2014-03" db="EMBL/GenBank/DDBJ databases">
        <title>The whipworm genome and dual-species transcriptomics of an intimate host-pathogen interaction.</title>
        <authorList>
            <person name="Foth B.J."/>
            <person name="Tsai I.J."/>
            <person name="Reid A.J."/>
            <person name="Bancroft A.J."/>
            <person name="Nichol S."/>
            <person name="Tracey A."/>
            <person name="Holroyd N."/>
            <person name="Cotton J.A."/>
            <person name="Stanley E.J."/>
            <person name="Zarowiecki M."/>
            <person name="Liu J.Z."/>
            <person name="Huckvale T."/>
            <person name="Cooper P.J."/>
            <person name="Grencis R.K."/>
            <person name="Berriman M."/>
        </authorList>
    </citation>
    <scope>NUCLEOTIDE SEQUENCE [LARGE SCALE GENOMIC DNA]</scope>
</reference>
<dbReference type="InterPro" id="IPR000980">
    <property type="entry name" value="SH2"/>
</dbReference>
<dbReference type="Pfam" id="PF23205">
    <property type="entry name" value="DUF7063"/>
    <property type="match status" value="2"/>
</dbReference>
<sequence>MDTPECQDRMLCQKNGKQCPWTKLPFFHGQTTLAEVTKHLKNEGDFLLFANSTALCAPTLAVRGGCFYVTTIPLQQGDGDYFYIKEADLAMKCTTIGALINFYVSCKIRVKMPNGEWTLLKFPVENKAIDEHLLLELTDNIDKWTYFHGPHLDADTRESLLHRNGDYLLTGMPGESSTLTLYVMWADSIHEVNFEQDGPLGSYQLRCDHYYTPKETVPTLDHLVKSLARSQATASGYQFIRPVKRNSFDMSDYDVTKKRRLAPLPLHLLPYYHGKLSGRTASTMTTNAGDYLVYKTENDQLKLVVKQVGKHEKFYYHFDIRKDKYNHFFIRLNDKKNRFGTVHELIEYYEEEKVTLSGNKDCTGKMHIVTLVNPVNRQKDPIAEELYDHGEIDRDVSFFRLTQDGDFLIRTIPSTDMKVVSVRWHDDVLDLQLNEGDSEKYFLPKYEDTESAEWVSTLQEFLEIVVASNLQLGNICLKRAIGRE</sequence>
<reference evidence="3" key="1">
    <citation type="submission" date="2014-01" db="EMBL/GenBank/DDBJ databases">
        <authorList>
            <person name="Aslett M."/>
        </authorList>
    </citation>
    <scope>NUCLEOTIDE SEQUENCE</scope>
</reference>
<organism evidence="3 4">
    <name type="scientific">Trichuris trichiura</name>
    <name type="common">Whipworm</name>
    <name type="synonym">Trichocephalus trichiurus</name>
    <dbReference type="NCBI Taxonomy" id="36087"/>
    <lineage>
        <taxon>Eukaryota</taxon>
        <taxon>Metazoa</taxon>
        <taxon>Ecdysozoa</taxon>
        <taxon>Nematoda</taxon>
        <taxon>Enoplea</taxon>
        <taxon>Dorylaimia</taxon>
        <taxon>Trichinellida</taxon>
        <taxon>Trichuridae</taxon>
        <taxon>Trichuris</taxon>
    </lineage>
</organism>
<evidence type="ECO:0000256" key="1">
    <source>
        <dbReference type="PROSITE-ProRule" id="PRU00191"/>
    </source>
</evidence>
<protein>
    <submittedName>
        <fullName evidence="3">Protein Sh2d3c</fullName>
    </submittedName>
</protein>
<evidence type="ECO:0000313" key="4">
    <source>
        <dbReference type="Proteomes" id="UP000030665"/>
    </source>
</evidence>
<keyword evidence="4" id="KW-1185">Reference proteome</keyword>
<dbReference type="OrthoDB" id="10282770at2759"/>
<dbReference type="Pfam" id="PF23638">
    <property type="entry name" value="DUF7145"/>
    <property type="match status" value="2"/>
</dbReference>